<dbReference type="SUPFAM" id="SSF58104">
    <property type="entry name" value="Methyl-accepting chemotaxis protein (MCP) signaling domain"/>
    <property type="match status" value="1"/>
</dbReference>
<gene>
    <name evidence="7" type="ORF">H0B56_02855</name>
</gene>
<evidence type="ECO:0000256" key="3">
    <source>
        <dbReference type="ARBA" id="ARBA00022989"/>
    </source>
</evidence>
<evidence type="ECO:0000256" key="4">
    <source>
        <dbReference type="ARBA" id="ARBA00023136"/>
    </source>
</evidence>
<dbReference type="AlphaFoldDB" id="A0A837ZV28"/>
<evidence type="ECO:0000256" key="6">
    <source>
        <dbReference type="SAM" id="Phobius"/>
    </source>
</evidence>
<dbReference type="GO" id="GO:0016020">
    <property type="term" value="C:membrane"/>
    <property type="evidence" value="ECO:0007669"/>
    <property type="project" value="UniProtKB-SubCell"/>
</dbReference>
<dbReference type="EMBL" id="JACCKD010000001">
    <property type="protein sequence ID" value="MBA0124476.1"/>
    <property type="molecule type" value="Genomic_DNA"/>
</dbReference>
<feature type="transmembrane region" description="Helical" evidence="6">
    <location>
        <begin position="532"/>
        <end position="552"/>
    </location>
</feature>
<evidence type="ECO:0000313" key="8">
    <source>
        <dbReference type="Proteomes" id="UP000582974"/>
    </source>
</evidence>
<keyword evidence="8" id="KW-1185">Reference proteome</keyword>
<dbReference type="PANTHER" id="PTHR43077:SF5">
    <property type="entry name" value="PHAGE INFECTION PROTEIN"/>
    <property type="match status" value="1"/>
</dbReference>
<dbReference type="PANTHER" id="PTHR43077">
    <property type="entry name" value="TRANSPORT PERMEASE YVFS-RELATED"/>
    <property type="match status" value="1"/>
</dbReference>
<keyword evidence="5" id="KW-0175">Coiled coil</keyword>
<dbReference type="Gene3D" id="1.10.287.950">
    <property type="entry name" value="Methyl-accepting chemotaxis protein"/>
    <property type="match status" value="2"/>
</dbReference>
<dbReference type="NCBIfam" id="TIGR03057">
    <property type="entry name" value="xxxLxxG_by_4"/>
    <property type="match status" value="3"/>
</dbReference>
<feature type="transmembrane region" description="Helical" evidence="6">
    <location>
        <begin position="593"/>
        <end position="622"/>
    </location>
</feature>
<evidence type="ECO:0000256" key="1">
    <source>
        <dbReference type="ARBA" id="ARBA00004141"/>
    </source>
</evidence>
<comment type="caution">
    <text evidence="7">The sequence shown here is derived from an EMBL/GenBank/DDBJ whole genome shotgun (WGS) entry which is preliminary data.</text>
</comment>
<feature type="transmembrane region" description="Helical" evidence="6">
    <location>
        <begin position="642"/>
        <end position="662"/>
    </location>
</feature>
<dbReference type="InterPro" id="IPR023908">
    <property type="entry name" value="xxxLxxG_rpt"/>
</dbReference>
<name>A0A837ZV28_9PSEU</name>
<evidence type="ECO:0000256" key="2">
    <source>
        <dbReference type="ARBA" id="ARBA00022692"/>
    </source>
</evidence>
<feature type="transmembrane region" description="Helical" evidence="6">
    <location>
        <begin position="21"/>
        <end position="41"/>
    </location>
</feature>
<reference evidence="7 8" key="1">
    <citation type="submission" date="2020-07" db="EMBL/GenBank/DDBJ databases">
        <title>Genome of Haloechinothrix sp.</title>
        <authorList>
            <person name="Tang S.-K."/>
            <person name="Yang L."/>
            <person name="Zhu W.-Y."/>
        </authorList>
    </citation>
    <scope>NUCLEOTIDE SEQUENCE [LARGE SCALE GENOMIC DNA]</scope>
    <source>
        <strain evidence="7 8">YIM 98757</strain>
    </source>
</reference>
<organism evidence="7 8">
    <name type="scientific">Haloechinothrix aidingensis</name>
    <dbReference type="NCBI Taxonomy" id="2752311"/>
    <lineage>
        <taxon>Bacteria</taxon>
        <taxon>Bacillati</taxon>
        <taxon>Actinomycetota</taxon>
        <taxon>Actinomycetes</taxon>
        <taxon>Pseudonocardiales</taxon>
        <taxon>Pseudonocardiaceae</taxon>
        <taxon>Haloechinothrix</taxon>
    </lineage>
</organism>
<dbReference type="NCBIfam" id="TIGR03061">
    <property type="entry name" value="pip_yhgE_Nterm"/>
    <property type="match status" value="1"/>
</dbReference>
<feature type="transmembrane region" description="Helical" evidence="6">
    <location>
        <begin position="487"/>
        <end position="511"/>
    </location>
</feature>
<sequence length="680" mass="69954">MLNPLANTARAHAPGPLSWRTWAGLVVIPVLVLGLLTWAFAAPQGEHNDARAAVVNNDEPVEIDGQMMPIGRELAAKLTQDDDPAGYSWVLTDAEDARSGVDDGSYVATVTIPENFSAHATSTANEDPMEATRALLEIEVSDSAGLADPQASKRSAEEQVDELNREVVQSQLEQIYGAFTEMHDQLGEAVDGAFELAGGAGELAGGAEELAGGVGELNRAAQELAGGAEELADGTGELSAGAGELADGLGEARDETARLPELTRKLAEGAREVAKGNRQIADTVAPLADRVIDAVDALPSATETADKLSRMAQRCADEGGEAEFCEQLTSLSERVSEHAATIDGATSRVRDAAVQAKEAVTGLADGAEQVADGNERLADEMPGLTAGIAEAADGAEELHSGIVELDSGAAELATGAGRLADGTSRLSGGAAELAGGADEVHGGTEQLASELDDGQDQVPNYDEDEREHLSEIAATPTAADVRGTPDFGHAAVALFMALALWAGGLATYLVTRAVPAEVLASRDPSWKIILRAAVPGATIATISAVAVSLILWPVLGLSFGEVVAFLGVSLLAAAAFMVLNQALVAIFKRPGRFVSVAVLVLTLGVNVISTVPASFSALGALLPTQGAVRALSAITTGASGGYSGVLELVIWLVIGSVAMIAVTDRRRVLPAKNLRVGSRT</sequence>
<accession>A0A837ZV28</accession>
<dbReference type="InterPro" id="IPR051328">
    <property type="entry name" value="T7SS_ABC-Transporter"/>
</dbReference>
<evidence type="ECO:0000313" key="7">
    <source>
        <dbReference type="EMBL" id="MBA0124476.1"/>
    </source>
</evidence>
<feature type="transmembrane region" description="Helical" evidence="6">
    <location>
        <begin position="564"/>
        <end position="586"/>
    </location>
</feature>
<dbReference type="InterPro" id="IPR017500">
    <property type="entry name" value="Phage_infect_YhgE_N"/>
</dbReference>
<dbReference type="RefSeq" id="WP_180891337.1">
    <property type="nucleotide sequence ID" value="NZ_JACCKD010000001.1"/>
</dbReference>
<protein>
    <submittedName>
        <fullName evidence="7">YhgE/Pip domain-containing protein</fullName>
    </submittedName>
</protein>
<feature type="coiled-coil region" evidence="5">
    <location>
        <begin position="146"/>
        <end position="173"/>
    </location>
</feature>
<comment type="subcellular location">
    <subcellularLocation>
        <location evidence="1">Membrane</location>
        <topology evidence="1">Multi-pass membrane protein</topology>
    </subcellularLocation>
</comment>
<keyword evidence="4 6" id="KW-0472">Membrane</keyword>
<keyword evidence="3 6" id="KW-1133">Transmembrane helix</keyword>
<proteinExistence type="predicted"/>
<evidence type="ECO:0000256" key="5">
    <source>
        <dbReference type="SAM" id="Coils"/>
    </source>
</evidence>
<keyword evidence="2 6" id="KW-0812">Transmembrane</keyword>
<dbReference type="Proteomes" id="UP000582974">
    <property type="component" value="Unassembled WGS sequence"/>
</dbReference>